<evidence type="ECO:0000313" key="3">
    <source>
        <dbReference type="EMBL" id="KAJ7364389.1"/>
    </source>
</evidence>
<feature type="region of interest" description="Disordered" evidence="1">
    <location>
        <begin position="309"/>
        <end position="337"/>
    </location>
</feature>
<dbReference type="EMBL" id="JARIHO010000003">
    <property type="protein sequence ID" value="KAJ7364389.1"/>
    <property type="molecule type" value="Genomic_DNA"/>
</dbReference>
<accession>A0AAD7F491</accession>
<protein>
    <recommendedName>
        <fullName evidence="2">Zn(2)-C6 fungal-type domain-containing protein</fullName>
    </recommendedName>
</protein>
<dbReference type="CDD" id="cd00067">
    <property type="entry name" value="GAL4"/>
    <property type="match status" value="1"/>
</dbReference>
<organism evidence="3 4">
    <name type="scientific">Mycena albidolilacea</name>
    <dbReference type="NCBI Taxonomy" id="1033008"/>
    <lineage>
        <taxon>Eukaryota</taxon>
        <taxon>Fungi</taxon>
        <taxon>Dikarya</taxon>
        <taxon>Basidiomycota</taxon>
        <taxon>Agaricomycotina</taxon>
        <taxon>Agaricomycetes</taxon>
        <taxon>Agaricomycetidae</taxon>
        <taxon>Agaricales</taxon>
        <taxon>Marasmiineae</taxon>
        <taxon>Mycenaceae</taxon>
        <taxon>Mycena</taxon>
    </lineage>
</organism>
<name>A0AAD7F491_9AGAR</name>
<comment type="caution">
    <text evidence="3">The sequence shown here is derived from an EMBL/GenBank/DDBJ whole genome shotgun (WGS) entry which is preliminary data.</text>
</comment>
<evidence type="ECO:0000313" key="4">
    <source>
        <dbReference type="Proteomes" id="UP001218218"/>
    </source>
</evidence>
<dbReference type="InterPro" id="IPR036864">
    <property type="entry name" value="Zn2-C6_fun-type_DNA-bd_sf"/>
</dbReference>
<dbReference type="Pfam" id="PF00172">
    <property type="entry name" value="Zn_clus"/>
    <property type="match status" value="1"/>
</dbReference>
<reference evidence="3" key="1">
    <citation type="submission" date="2023-03" db="EMBL/GenBank/DDBJ databases">
        <title>Massive genome expansion in bonnet fungi (Mycena s.s.) driven by repeated elements and novel gene families across ecological guilds.</title>
        <authorList>
            <consortium name="Lawrence Berkeley National Laboratory"/>
            <person name="Harder C.B."/>
            <person name="Miyauchi S."/>
            <person name="Viragh M."/>
            <person name="Kuo A."/>
            <person name="Thoen E."/>
            <person name="Andreopoulos B."/>
            <person name="Lu D."/>
            <person name="Skrede I."/>
            <person name="Drula E."/>
            <person name="Henrissat B."/>
            <person name="Morin E."/>
            <person name="Kohler A."/>
            <person name="Barry K."/>
            <person name="LaButti K."/>
            <person name="Morin E."/>
            <person name="Salamov A."/>
            <person name="Lipzen A."/>
            <person name="Mereny Z."/>
            <person name="Hegedus B."/>
            <person name="Baldrian P."/>
            <person name="Stursova M."/>
            <person name="Weitz H."/>
            <person name="Taylor A."/>
            <person name="Grigoriev I.V."/>
            <person name="Nagy L.G."/>
            <person name="Martin F."/>
            <person name="Kauserud H."/>
        </authorList>
    </citation>
    <scope>NUCLEOTIDE SEQUENCE</scope>
    <source>
        <strain evidence="3">CBHHK002</strain>
    </source>
</reference>
<feature type="compositionally biased region" description="Basic and acidic residues" evidence="1">
    <location>
        <begin position="9"/>
        <end position="22"/>
    </location>
</feature>
<proteinExistence type="predicted"/>
<dbReference type="Gene3D" id="4.10.240.10">
    <property type="entry name" value="Zn(2)-C6 fungal-type DNA-binding domain"/>
    <property type="match status" value="1"/>
</dbReference>
<evidence type="ECO:0000259" key="2">
    <source>
        <dbReference type="PROSITE" id="PS50048"/>
    </source>
</evidence>
<gene>
    <name evidence="3" type="ORF">DFH08DRAFT_272790</name>
</gene>
<dbReference type="AlphaFoldDB" id="A0AAD7F491"/>
<feature type="region of interest" description="Disordered" evidence="1">
    <location>
        <begin position="413"/>
        <end position="436"/>
    </location>
</feature>
<dbReference type="GO" id="GO:0008270">
    <property type="term" value="F:zinc ion binding"/>
    <property type="evidence" value="ECO:0007669"/>
    <property type="project" value="InterPro"/>
</dbReference>
<dbReference type="Proteomes" id="UP001218218">
    <property type="component" value="Unassembled WGS sequence"/>
</dbReference>
<dbReference type="PROSITE" id="PS50048">
    <property type="entry name" value="ZN2_CY6_FUNGAL_2"/>
    <property type="match status" value="1"/>
</dbReference>
<feature type="domain" description="Zn(2)-C6 fungal-type" evidence="2">
    <location>
        <begin position="347"/>
        <end position="378"/>
    </location>
</feature>
<dbReference type="GO" id="GO:0000981">
    <property type="term" value="F:DNA-binding transcription factor activity, RNA polymerase II-specific"/>
    <property type="evidence" value="ECO:0007669"/>
    <property type="project" value="InterPro"/>
</dbReference>
<evidence type="ECO:0000256" key="1">
    <source>
        <dbReference type="SAM" id="MobiDB-lite"/>
    </source>
</evidence>
<feature type="region of interest" description="Disordered" evidence="1">
    <location>
        <begin position="136"/>
        <end position="184"/>
    </location>
</feature>
<dbReference type="SUPFAM" id="SSF57701">
    <property type="entry name" value="Zn2/Cys6 DNA-binding domain"/>
    <property type="match status" value="1"/>
</dbReference>
<feature type="region of interest" description="Disordered" evidence="1">
    <location>
        <begin position="234"/>
        <end position="273"/>
    </location>
</feature>
<feature type="region of interest" description="Disordered" evidence="1">
    <location>
        <begin position="1"/>
        <end position="24"/>
    </location>
</feature>
<dbReference type="SMART" id="SM00066">
    <property type="entry name" value="GAL4"/>
    <property type="match status" value="1"/>
</dbReference>
<sequence>MTSTPEVDMGDKPPPKETENRLDVSSAEELIVGIGPLQGAPCPSEKRVLQGISAQKHVGRSFQAEEESMKRDSSMLDELRAQLTPPLHVPAVLAVSSQGGLLPLQAQLDTEDSTKVPPTNFVPLSARLAAYKESLQLERRSRSDGTSPISPVKETPAGARQQPRTGPSSRSNVDPQSRSGVVSTQSQSALLSLFDDLSIQDKASDQAQYSNFDTRSKFSWDLYEHAPGGSNASASAYLLNSSEGPDGHGSATDYNPGVHSHGDGGRQAARAHRLRQASPYPVAALAPRSWSEATTLIAGNVAGGNWTEDDSILGAPHSTSTQKSIRKGKMKTSANKDAMAARKPGLPCLFCRGRKIACTPLTGWSCSQCLRRGLECEYPAESRRGMRKKKKVFGGSPSAANAVTALAGVEMGGASKPGCQRSGTSREDQDPLFTRI</sequence>
<dbReference type="InterPro" id="IPR001138">
    <property type="entry name" value="Zn2Cys6_DnaBD"/>
</dbReference>
<feature type="compositionally biased region" description="Polar residues" evidence="1">
    <location>
        <begin position="162"/>
        <end position="184"/>
    </location>
</feature>
<keyword evidence="4" id="KW-1185">Reference proteome</keyword>